<name>A0A085MJ37_9BILA</name>
<feature type="domain" description="Proteasome activator complex subunit 4-like HEAT repeat-like" evidence="11">
    <location>
        <begin position="1175"/>
        <end position="1456"/>
    </location>
</feature>
<dbReference type="Gene3D" id="1.25.10.10">
    <property type="entry name" value="Leucine-rich Repeat Variant"/>
    <property type="match status" value="1"/>
</dbReference>
<evidence type="ECO:0000313" key="13">
    <source>
        <dbReference type="Proteomes" id="UP000030764"/>
    </source>
</evidence>
<dbReference type="PANTHER" id="PTHR32170">
    <property type="entry name" value="PROTEASOME ACTIVATOR COMPLEX SUBUNIT 4"/>
    <property type="match status" value="1"/>
</dbReference>
<evidence type="ECO:0000259" key="9">
    <source>
        <dbReference type="Pfam" id="PF11919"/>
    </source>
</evidence>
<evidence type="ECO:0000256" key="8">
    <source>
        <dbReference type="ARBA" id="ARBA00023242"/>
    </source>
</evidence>
<dbReference type="EMBL" id="KL363189">
    <property type="protein sequence ID" value="KFD57233.1"/>
    <property type="molecule type" value="Genomic_DNA"/>
</dbReference>
<evidence type="ECO:0000256" key="5">
    <source>
        <dbReference type="ARBA" id="ARBA00022737"/>
    </source>
</evidence>
<dbReference type="Pfam" id="PF11919">
    <property type="entry name" value="PSME4_C"/>
    <property type="match status" value="1"/>
</dbReference>
<feature type="domain" description="Proteasome activator Blm10 middle HEAT repeats region" evidence="10">
    <location>
        <begin position="318"/>
        <end position="790"/>
    </location>
</feature>
<sequence length="1833" mass="208978">MKESAVKKVNERKRYQDEEFCLKYLPYYDQACIEADAWLSEIKCGIGESLLKRETPDGLSYWFTQLDSYICIYGMRFAKEDHVNFIRITYGLATTPDLDISLVTSLCELIGLLLKKVHLISRDDLQIDWMPLYKLHKRINRKYGDVNAPVVPSELREALKKAIRRLSSYFHENATREILNFFLPKFSPWNVSTAPVFITMTTFLPTKLPPSEMKNGFQLWIEEMMNLWKTYHGKGLWEGDLINLLARVAYDNSGHIDWNCHMDFIFTKILRSFRLVVKDSRDSAKTRLSSSFHSCALDEFPMWVAAMIGKGSNALQCLKVLLKAVQPYCHPSNTGAWQASIFGFLRRLSCAICKRVKFERRKTNFWFNWVPEDGKLTDENIKEYVNIALPCIISGVFSKCKSDHVPACLHYLANLNASAVVPEILKCCDTSILAINEPHRLTESLLCLENVATSLLRSPDSITYGLQLIPILKAILPQMNMYDIDKLCAILNTLSAYFSLIPLVNSSSAQWELNSLTQEEKELCSMTAVLEDVIEETFDRIFFITLNFGAHASEGQPERVKCSSDSSNTDSEEGTVAGKLIVLASCILFNCEAPTYEALVNRILRFVEENAFESDFGHQIVRDICAAACKVSPEKSFDKFFYLFRSRLEHAIDERTRSADRVEAPILRDVEMLSAIISVSGSVLTKFCAEIFDALQLIGSLSSKNAAPIFGHCLTSVLRPLCGISLAEQLFNFELLSSSSKAFLPIKNWAKSVGSEEAFPNWNIPGQSELSMAENVLNTFLIPALESLENPEKLNKNRLLSTLYIVRGCCKGLFGVLPHLEGDAVAPGCRISNVASYCGPSVHPDKCHVLRLERNTKNVIRKVLTKLVDYMIECREDETGSMKMIVEIYIELIVPLGHFKNFCIPSPEKDKSFDLAFRDETVRRVDQPAAWLRRNVAVLHQIYLNSSHSYQKLTTEHLTVAKDLLKLCLSQYPKTRGNALTALEDVFEMCKFVGKMVVDDVLEYIKEGENVSLEHFEGAIHVLRCNRGSEFLCRRDWSVISKTWTALMRTPVPDKMSISVILSATMGLGLANFCSFAIESHIPDDVAALANCLWQVTDRDEVVPCRPIPEQHEIDSSIEKLKKENENNLQVTKALLHQMVEAGKDKTIPSGHLLMAWRILFTTVDRDSGLLAEHVSVFVNMLTDCREPVRKFALNAIALHLSCRVRKADKVIFQCPIEPIKSDSLQRRYLQYSLREDNIICLYNRDVLPKSVDEWNTTQFITKAAVGLDFWPRYNIYVSLFAELMVQAPLKMQPSSDRQKAELEEDEANIYTAFEDENFLRQFADLMSVEIKANDEVERVHASYQFFFQAMFRNFGFPMWKIFRGTVERLVDSNRLEKQRLAAEIVSGLISGMKLWRYECQQECQLWIISVMKAAFNNMNLKASHCWATALGFGLIRDDPRRCSLFIDSLIEYLKNPCGTASKRLCEYFALNCVFTLHSWRLILVYSELLKYLQNQLAEDYADLRECIGRSLHLMLSYSSLRNETALELPDRETFIRQCLERIKVLEMEINLECPGATSASPNGSGVDVLTRGERERKESLLTLQTLLCFLKFCLSDMGRTVSADSVKVLPYLFYFDNETSDASLKKMCRHALRGYFPQCFLTETTASLVLDQCEMTARKAWWKARVSVLQFLQVCIFSNIFSFSDQVYRNRVSELIMCLLRDQQVEVRKAASKSFCTFFQCGFMEPDDSTYLGTWIEWSKSKDTITRHGGILGLSAIVDSNPYSVPSYLPDILMVLCDHTADRAQLISSTAKSSLLEFKRTHVDSWKEHEQNFTDDQLALLANILISPSYYV</sequence>
<keyword evidence="6" id="KW-0227">DNA damage</keyword>
<reference evidence="12 13" key="1">
    <citation type="journal article" date="2014" name="Nat. Genet.">
        <title>Genome and transcriptome of the porcine whipworm Trichuris suis.</title>
        <authorList>
            <person name="Jex A.R."/>
            <person name="Nejsum P."/>
            <person name="Schwarz E.M."/>
            <person name="Hu L."/>
            <person name="Young N.D."/>
            <person name="Hall R.S."/>
            <person name="Korhonen P.K."/>
            <person name="Liao S."/>
            <person name="Thamsborg S."/>
            <person name="Xia J."/>
            <person name="Xu P."/>
            <person name="Wang S."/>
            <person name="Scheerlinck J.P."/>
            <person name="Hofmann A."/>
            <person name="Sternberg P.W."/>
            <person name="Wang J."/>
            <person name="Gasser R.B."/>
        </authorList>
    </citation>
    <scope>NUCLEOTIDE SEQUENCE [LARGE SCALE GENOMIC DNA]</scope>
    <source>
        <strain evidence="12">DCEP-RM93M</strain>
    </source>
</reference>
<keyword evidence="4" id="KW-0963">Cytoplasm</keyword>
<evidence type="ECO:0000256" key="2">
    <source>
        <dbReference type="ARBA" id="ARBA00004496"/>
    </source>
</evidence>
<dbReference type="InterPro" id="IPR011989">
    <property type="entry name" value="ARM-like"/>
</dbReference>
<dbReference type="GO" id="GO:0006281">
    <property type="term" value="P:DNA repair"/>
    <property type="evidence" value="ECO:0007669"/>
    <property type="project" value="UniProtKB-KW"/>
</dbReference>
<dbReference type="Proteomes" id="UP000030764">
    <property type="component" value="Unassembled WGS sequence"/>
</dbReference>
<dbReference type="InterPro" id="IPR035309">
    <property type="entry name" value="PSME4"/>
</dbReference>
<dbReference type="SUPFAM" id="SSF48371">
    <property type="entry name" value="ARM repeat"/>
    <property type="match status" value="1"/>
</dbReference>
<dbReference type="GO" id="GO:0016607">
    <property type="term" value="C:nuclear speck"/>
    <property type="evidence" value="ECO:0007669"/>
    <property type="project" value="UniProtKB-SubCell"/>
</dbReference>
<evidence type="ECO:0000256" key="3">
    <source>
        <dbReference type="ARBA" id="ARBA00005739"/>
    </source>
</evidence>
<dbReference type="InterPro" id="IPR055455">
    <property type="entry name" value="HEAT_PSME4"/>
</dbReference>
<protein>
    <recommendedName>
        <fullName evidence="14">Proteasome activator complex subunit 4 C-terminal domain-containing protein</fullName>
    </recommendedName>
</protein>
<gene>
    <name evidence="12" type="ORF">M513_01744</name>
</gene>
<dbReference type="InterPro" id="IPR032430">
    <property type="entry name" value="Blm10_mid"/>
</dbReference>
<evidence type="ECO:0000313" key="12">
    <source>
        <dbReference type="EMBL" id="KFD57233.1"/>
    </source>
</evidence>
<dbReference type="GO" id="GO:0005829">
    <property type="term" value="C:cytosol"/>
    <property type="evidence" value="ECO:0007669"/>
    <property type="project" value="TreeGrafter"/>
</dbReference>
<accession>A0A085MJ37</accession>
<evidence type="ECO:0008006" key="14">
    <source>
        <dbReference type="Google" id="ProtNLM"/>
    </source>
</evidence>
<dbReference type="GO" id="GO:0010499">
    <property type="term" value="P:proteasomal ubiquitin-independent protein catabolic process"/>
    <property type="evidence" value="ECO:0007669"/>
    <property type="project" value="TreeGrafter"/>
</dbReference>
<evidence type="ECO:0000256" key="7">
    <source>
        <dbReference type="ARBA" id="ARBA00023204"/>
    </source>
</evidence>
<keyword evidence="5" id="KW-0677">Repeat</keyword>
<dbReference type="Pfam" id="PF16507">
    <property type="entry name" value="HEAT_PSME4_mid"/>
    <property type="match status" value="1"/>
</dbReference>
<dbReference type="PANTHER" id="PTHR32170:SF3">
    <property type="entry name" value="PROTEASOME ACTIVATOR COMPLEX SUBUNIT 4"/>
    <property type="match status" value="1"/>
</dbReference>
<dbReference type="GO" id="GO:0016504">
    <property type="term" value="F:peptidase activator activity"/>
    <property type="evidence" value="ECO:0007669"/>
    <property type="project" value="InterPro"/>
</dbReference>
<dbReference type="GO" id="GO:0070628">
    <property type="term" value="F:proteasome binding"/>
    <property type="evidence" value="ECO:0007669"/>
    <property type="project" value="InterPro"/>
</dbReference>
<keyword evidence="7" id="KW-0234">DNA repair</keyword>
<comment type="subcellular location">
    <subcellularLocation>
        <location evidence="2">Cytoplasm</location>
    </subcellularLocation>
    <subcellularLocation>
        <location evidence="1">Nucleus speckle</location>
    </subcellularLocation>
</comment>
<evidence type="ECO:0000256" key="4">
    <source>
        <dbReference type="ARBA" id="ARBA00022490"/>
    </source>
</evidence>
<keyword evidence="8" id="KW-0539">Nucleus</keyword>
<proteinExistence type="inferred from homology"/>
<dbReference type="InterPro" id="IPR021843">
    <property type="entry name" value="PSME4_C"/>
</dbReference>
<comment type="similarity">
    <text evidence="3">Belongs to the BLM10 family.</text>
</comment>
<keyword evidence="13" id="KW-1185">Reference proteome</keyword>
<dbReference type="Pfam" id="PF23096">
    <property type="entry name" value="HEAT_PSME4"/>
    <property type="match status" value="1"/>
</dbReference>
<organism evidence="12 13">
    <name type="scientific">Trichuris suis</name>
    <name type="common">pig whipworm</name>
    <dbReference type="NCBI Taxonomy" id="68888"/>
    <lineage>
        <taxon>Eukaryota</taxon>
        <taxon>Metazoa</taxon>
        <taxon>Ecdysozoa</taxon>
        <taxon>Nematoda</taxon>
        <taxon>Enoplea</taxon>
        <taxon>Dorylaimia</taxon>
        <taxon>Trichinellida</taxon>
        <taxon>Trichuridae</taxon>
        <taxon>Trichuris</taxon>
    </lineage>
</organism>
<feature type="domain" description="Proteasome activator complex subunit 4 C-terminal" evidence="9">
    <location>
        <begin position="1746"/>
        <end position="1833"/>
    </location>
</feature>
<evidence type="ECO:0000259" key="11">
    <source>
        <dbReference type="Pfam" id="PF23096"/>
    </source>
</evidence>
<evidence type="ECO:0000259" key="10">
    <source>
        <dbReference type="Pfam" id="PF16507"/>
    </source>
</evidence>
<evidence type="ECO:0000256" key="1">
    <source>
        <dbReference type="ARBA" id="ARBA00004324"/>
    </source>
</evidence>
<dbReference type="InterPro" id="IPR016024">
    <property type="entry name" value="ARM-type_fold"/>
</dbReference>
<evidence type="ECO:0000256" key="6">
    <source>
        <dbReference type="ARBA" id="ARBA00022763"/>
    </source>
</evidence>